<proteinExistence type="predicted"/>
<dbReference type="Proteomes" id="UP001305647">
    <property type="component" value="Unassembled WGS sequence"/>
</dbReference>
<organism evidence="1 2">
    <name type="scientific">Parathielavia hyrcaniae</name>
    <dbReference type="NCBI Taxonomy" id="113614"/>
    <lineage>
        <taxon>Eukaryota</taxon>
        <taxon>Fungi</taxon>
        <taxon>Dikarya</taxon>
        <taxon>Ascomycota</taxon>
        <taxon>Pezizomycotina</taxon>
        <taxon>Sordariomycetes</taxon>
        <taxon>Sordariomycetidae</taxon>
        <taxon>Sordariales</taxon>
        <taxon>Chaetomiaceae</taxon>
        <taxon>Parathielavia</taxon>
    </lineage>
</organism>
<name>A0AAN6PXH8_9PEZI</name>
<evidence type="ECO:0000313" key="2">
    <source>
        <dbReference type="Proteomes" id="UP001305647"/>
    </source>
</evidence>
<dbReference type="EMBL" id="MU863682">
    <property type="protein sequence ID" value="KAK4097186.1"/>
    <property type="molecule type" value="Genomic_DNA"/>
</dbReference>
<keyword evidence="2" id="KW-1185">Reference proteome</keyword>
<evidence type="ECO:0000313" key="1">
    <source>
        <dbReference type="EMBL" id="KAK4097186.1"/>
    </source>
</evidence>
<accession>A0AAN6PXH8</accession>
<reference evidence="1" key="2">
    <citation type="submission" date="2023-05" db="EMBL/GenBank/DDBJ databases">
        <authorList>
            <consortium name="Lawrence Berkeley National Laboratory"/>
            <person name="Steindorff A."/>
            <person name="Hensen N."/>
            <person name="Bonometti L."/>
            <person name="Westerberg I."/>
            <person name="Brannstrom I.O."/>
            <person name="Guillou S."/>
            <person name="Cros-Aarteil S."/>
            <person name="Calhoun S."/>
            <person name="Haridas S."/>
            <person name="Kuo A."/>
            <person name="Mondo S."/>
            <person name="Pangilinan J."/>
            <person name="Riley R."/>
            <person name="Labutti K."/>
            <person name="Andreopoulos B."/>
            <person name="Lipzen A."/>
            <person name="Chen C."/>
            <person name="Yanf M."/>
            <person name="Daum C."/>
            <person name="Ng V."/>
            <person name="Clum A."/>
            <person name="Ohm R."/>
            <person name="Martin F."/>
            <person name="Silar P."/>
            <person name="Natvig D."/>
            <person name="Lalanne C."/>
            <person name="Gautier V."/>
            <person name="Ament-Velasquez S.L."/>
            <person name="Kruys A."/>
            <person name="Hutchinson M.I."/>
            <person name="Powell A.J."/>
            <person name="Barry K."/>
            <person name="Miller A.N."/>
            <person name="Grigoriev I.V."/>
            <person name="Debuchy R."/>
            <person name="Gladieux P."/>
            <person name="Thoren M.H."/>
            <person name="Johannesson H."/>
        </authorList>
    </citation>
    <scope>NUCLEOTIDE SEQUENCE</scope>
    <source>
        <strain evidence="1">CBS 757.83</strain>
    </source>
</reference>
<dbReference type="AlphaFoldDB" id="A0AAN6PXH8"/>
<reference evidence="1" key="1">
    <citation type="journal article" date="2023" name="Mol. Phylogenet. Evol.">
        <title>Genome-scale phylogeny and comparative genomics of the fungal order Sordariales.</title>
        <authorList>
            <person name="Hensen N."/>
            <person name="Bonometti L."/>
            <person name="Westerberg I."/>
            <person name="Brannstrom I.O."/>
            <person name="Guillou S."/>
            <person name="Cros-Aarteil S."/>
            <person name="Calhoun S."/>
            <person name="Haridas S."/>
            <person name="Kuo A."/>
            <person name="Mondo S."/>
            <person name="Pangilinan J."/>
            <person name="Riley R."/>
            <person name="LaButti K."/>
            <person name="Andreopoulos B."/>
            <person name="Lipzen A."/>
            <person name="Chen C."/>
            <person name="Yan M."/>
            <person name="Daum C."/>
            <person name="Ng V."/>
            <person name="Clum A."/>
            <person name="Steindorff A."/>
            <person name="Ohm R.A."/>
            <person name="Martin F."/>
            <person name="Silar P."/>
            <person name="Natvig D.O."/>
            <person name="Lalanne C."/>
            <person name="Gautier V."/>
            <person name="Ament-Velasquez S.L."/>
            <person name="Kruys A."/>
            <person name="Hutchinson M.I."/>
            <person name="Powell A.J."/>
            <person name="Barry K."/>
            <person name="Miller A.N."/>
            <person name="Grigoriev I.V."/>
            <person name="Debuchy R."/>
            <person name="Gladieux P."/>
            <person name="Hiltunen Thoren M."/>
            <person name="Johannesson H."/>
        </authorList>
    </citation>
    <scope>NUCLEOTIDE SEQUENCE</scope>
    <source>
        <strain evidence="1">CBS 757.83</strain>
    </source>
</reference>
<comment type="caution">
    <text evidence="1">The sequence shown here is derived from an EMBL/GenBank/DDBJ whole genome shotgun (WGS) entry which is preliminary data.</text>
</comment>
<protein>
    <submittedName>
        <fullName evidence="1">Uncharacterized protein</fullName>
    </submittedName>
</protein>
<sequence>MARLTPASESARLAGKLEEQQYLVHTLADAWSAEAAPRIVQDFWRFACCRQCPILQVDELQALAAFHSATERVLADFVMRATSDQVPDSLHSPPRLLSCMEAGLVMAQLSMTERTRIFRAFYCGQLMNYYFTSPKARELDEATATRVKALCLWATWMPWEIREILTLHSYFRHQHELILEQVNADFIYQLEAAAPPLHRKDSYTETRSSIPPPPIERCICVDSKCVNDPQVNRYIERQALLGLQQLLRLLRQDRRGRR</sequence>
<gene>
    <name evidence="1" type="ORF">N658DRAFT_297268</name>
</gene>